<keyword evidence="8 11" id="KW-0812">Transmembrane</keyword>
<keyword evidence="4 11" id="KW-1003">Cell membrane</keyword>
<dbReference type="PANTHER" id="PTHR11048:SF28">
    <property type="entry name" value="4-HYDROXYBENZOATE POLYPRENYLTRANSFERASE, MITOCHONDRIAL"/>
    <property type="match status" value="1"/>
</dbReference>
<evidence type="ECO:0000256" key="5">
    <source>
        <dbReference type="ARBA" id="ARBA00022519"/>
    </source>
</evidence>
<evidence type="ECO:0000313" key="16">
    <source>
        <dbReference type="Proteomes" id="UP000295517"/>
    </source>
</evidence>
<evidence type="ECO:0000256" key="2">
    <source>
        <dbReference type="ARBA" id="ARBA00004141"/>
    </source>
</evidence>
<dbReference type="GO" id="GO:0008412">
    <property type="term" value="F:4-hydroxybenzoate polyprenyltransferase activity"/>
    <property type="evidence" value="ECO:0007669"/>
    <property type="project" value="UniProtKB-UniRule"/>
</dbReference>
<comment type="function">
    <text evidence="11">Catalyzes the prenylation of para-hydroxybenzoate (PHB) with an all-trans polyprenyl group. Mediates the second step in the final reaction sequence of ubiquinone-8 (UQ-8) biosynthesis, which is the condensation of the polyisoprenoid side chain with PHB, generating the first membrane-bound Q intermediate 3-octaprenyl-4-hydroxybenzoate.</text>
</comment>
<dbReference type="PATRIC" id="fig|454.4.peg.1787"/>
<feature type="transmembrane region" description="Helical" evidence="11">
    <location>
        <begin position="84"/>
        <end position="106"/>
    </location>
</feature>
<evidence type="ECO:0000313" key="13">
    <source>
        <dbReference type="EMBL" id="KTD20855.1"/>
    </source>
</evidence>
<dbReference type="STRING" id="454.Lisr_1645"/>
<dbReference type="PROSITE" id="PS00943">
    <property type="entry name" value="UBIA"/>
    <property type="match status" value="1"/>
</dbReference>
<dbReference type="Gene3D" id="1.20.120.1780">
    <property type="entry name" value="UbiA prenyltransferase"/>
    <property type="match status" value="1"/>
</dbReference>
<dbReference type="GO" id="GO:0005886">
    <property type="term" value="C:plasma membrane"/>
    <property type="evidence" value="ECO:0007669"/>
    <property type="project" value="UniProtKB-SubCell"/>
</dbReference>
<keyword evidence="7 11" id="KW-0831">Ubiquinone biosynthesis</keyword>
<protein>
    <recommendedName>
        <fullName evidence="11 12">4-hydroxybenzoate octaprenyltransferase</fullName>
        <ecNumber evidence="11 12">2.5.1.39</ecNumber>
    </recommendedName>
    <alternativeName>
        <fullName evidence="11">4-HB polyprenyltransferase</fullName>
    </alternativeName>
</protein>
<evidence type="ECO:0000256" key="9">
    <source>
        <dbReference type="ARBA" id="ARBA00022989"/>
    </source>
</evidence>
<dbReference type="FunFam" id="1.20.120.1780:FF:000001">
    <property type="entry name" value="4-hydroxybenzoate octaprenyltransferase"/>
    <property type="match status" value="1"/>
</dbReference>
<feature type="transmembrane region" description="Helical" evidence="11">
    <location>
        <begin position="203"/>
        <end position="222"/>
    </location>
</feature>
<keyword evidence="10 11" id="KW-0472">Membrane</keyword>
<dbReference type="RefSeq" id="WP_082636538.1">
    <property type="nucleotide sequence ID" value="NZ_CAAAJA010000039.1"/>
</dbReference>
<dbReference type="PANTHER" id="PTHR11048">
    <property type="entry name" value="PRENYLTRANSFERASES"/>
    <property type="match status" value="1"/>
</dbReference>
<keyword evidence="6 11" id="KW-0808">Transferase</keyword>
<evidence type="ECO:0000256" key="12">
    <source>
        <dbReference type="NCBIfam" id="TIGR01474"/>
    </source>
</evidence>
<dbReference type="OrthoDB" id="9782418at2"/>
<dbReference type="EC" id="2.5.1.39" evidence="11 12"/>
<proteinExistence type="inferred from homology"/>
<gene>
    <name evidence="11 13" type="primary">ubiA</name>
    <name evidence="14" type="ORF">E3983_07560</name>
    <name evidence="13" type="ORF">Lisr_1645</name>
</gene>
<dbReference type="InterPro" id="IPR006370">
    <property type="entry name" value="HB_polyprenyltransferase-like"/>
</dbReference>
<feature type="transmembrane region" description="Helical" evidence="11">
    <location>
        <begin position="112"/>
        <end position="128"/>
    </location>
</feature>
<feature type="transmembrane region" description="Helical" evidence="11">
    <location>
        <begin position="258"/>
        <end position="278"/>
    </location>
</feature>
<keyword evidence="5 11" id="KW-0997">Cell inner membrane</keyword>
<dbReference type="EMBL" id="CP038254">
    <property type="protein sequence ID" value="QBR84228.1"/>
    <property type="molecule type" value="Genomic_DNA"/>
</dbReference>
<dbReference type="Pfam" id="PF01040">
    <property type="entry name" value="UbiA"/>
    <property type="match status" value="1"/>
</dbReference>
<keyword evidence="11" id="KW-0460">Magnesium</keyword>
<evidence type="ECO:0000256" key="3">
    <source>
        <dbReference type="ARBA" id="ARBA00005985"/>
    </source>
</evidence>
<accession>A0A0W0VL88</accession>
<comment type="catalytic activity">
    <reaction evidence="11">
        <text>all-trans-octaprenyl diphosphate + 4-hydroxybenzoate = 4-hydroxy-3-(all-trans-octaprenyl)benzoate + diphosphate</text>
        <dbReference type="Rhea" id="RHEA:27782"/>
        <dbReference type="ChEBI" id="CHEBI:1617"/>
        <dbReference type="ChEBI" id="CHEBI:17879"/>
        <dbReference type="ChEBI" id="CHEBI:33019"/>
        <dbReference type="ChEBI" id="CHEBI:57711"/>
        <dbReference type="EC" id="2.5.1.39"/>
    </reaction>
</comment>
<feature type="transmembrane region" description="Helical" evidence="11">
    <location>
        <begin position="137"/>
        <end position="154"/>
    </location>
</feature>
<dbReference type="AlphaFoldDB" id="A0A0W0VL88"/>
<keyword evidence="15" id="KW-1185">Reference proteome</keyword>
<comment type="subcellular location">
    <subcellularLocation>
        <location evidence="11">Cell inner membrane</location>
        <topology evidence="11">Multi-pass membrane protein</topology>
    </subcellularLocation>
    <subcellularLocation>
        <location evidence="2">Membrane</location>
        <topology evidence="2">Multi-pass membrane protein</topology>
    </subcellularLocation>
</comment>
<evidence type="ECO:0000256" key="8">
    <source>
        <dbReference type="ARBA" id="ARBA00022692"/>
    </source>
</evidence>
<evidence type="ECO:0000313" key="14">
    <source>
        <dbReference type="EMBL" id="QBR84228.1"/>
    </source>
</evidence>
<feature type="transmembrane region" description="Helical" evidence="11">
    <location>
        <begin position="160"/>
        <end position="182"/>
    </location>
</feature>
<dbReference type="EMBL" id="LNYH01000095">
    <property type="protein sequence ID" value="KTD20855.1"/>
    <property type="molecule type" value="Genomic_DNA"/>
</dbReference>
<feature type="transmembrane region" description="Helical" evidence="11">
    <location>
        <begin position="228"/>
        <end position="246"/>
    </location>
</feature>
<dbReference type="HAMAP" id="MF_01635">
    <property type="entry name" value="UbiA"/>
    <property type="match status" value="1"/>
</dbReference>
<comment type="cofactor">
    <cofactor evidence="1 11">
        <name>Mg(2+)</name>
        <dbReference type="ChEBI" id="CHEBI:18420"/>
    </cofactor>
</comment>
<dbReference type="InterPro" id="IPR039653">
    <property type="entry name" value="Prenyltransferase"/>
</dbReference>
<dbReference type="NCBIfam" id="TIGR01474">
    <property type="entry name" value="ubiA_proteo"/>
    <property type="match status" value="1"/>
</dbReference>
<organism evidence="13 15">
    <name type="scientific">Legionella israelensis</name>
    <dbReference type="NCBI Taxonomy" id="454"/>
    <lineage>
        <taxon>Bacteria</taxon>
        <taxon>Pseudomonadati</taxon>
        <taxon>Pseudomonadota</taxon>
        <taxon>Gammaproteobacteria</taxon>
        <taxon>Legionellales</taxon>
        <taxon>Legionellaceae</taxon>
        <taxon>Legionella</taxon>
    </lineage>
</organism>
<evidence type="ECO:0000256" key="11">
    <source>
        <dbReference type="HAMAP-Rule" id="MF_01635"/>
    </source>
</evidence>
<reference evidence="14 16" key="2">
    <citation type="submission" date="2019-03" db="EMBL/GenBank/DDBJ databases">
        <title>Diverse conjugative elements silence natural transformation in Legionella species.</title>
        <authorList>
            <person name="Durieux I."/>
            <person name="Ginevra C."/>
            <person name="Attaiech L."/>
            <person name="Picq K."/>
            <person name="Juan P.A."/>
            <person name="Jarraud S."/>
            <person name="Charpentier X."/>
        </authorList>
    </citation>
    <scope>NUCLEOTIDE SEQUENCE [LARGE SCALE GENOMIC DNA]</scope>
    <source>
        <strain evidence="14 16">HL-0427-4011</strain>
    </source>
</reference>
<dbReference type="CDD" id="cd13959">
    <property type="entry name" value="PT_UbiA_COQ2"/>
    <property type="match status" value="1"/>
</dbReference>
<dbReference type="Proteomes" id="UP000054761">
    <property type="component" value="Unassembled WGS sequence"/>
</dbReference>
<evidence type="ECO:0000256" key="7">
    <source>
        <dbReference type="ARBA" id="ARBA00022688"/>
    </source>
</evidence>
<dbReference type="InterPro" id="IPR044878">
    <property type="entry name" value="UbiA_sf"/>
</dbReference>
<name>A0A0W0VL88_9GAMM</name>
<comment type="similarity">
    <text evidence="3 11">Belongs to the UbiA prenyltransferase family.</text>
</comment>
<evidence type="ECO:0000256" key="10">
    <source>
        <dbReference type="ARBA" id="ARBA00023136"/>
    </source>
</evidence>
<dbReference type="Gene3D" id="1.10.357.140">
    <property type="entry name" value="UbiA prenyltransferase"/>
    <property type="match status" value="1"/>
</dbReference>
<dbReference type="Proteomes" id="UP000295517">
    <property type="component" value="Chromosome"/>
</dbReference>
<evidence type="ECO:0000256" key="1">
    <source>
        <dbReference type="ARBA" id="ARBA00001946"/>
    </source>
</evidence>
<evidence type="ECO:0000256" key="6">
    <source>
        <dbReference type="ARBA" id="ARBA00022679"/>
    </source>
</evidence>
<reference evidence="13 15" key="1">
    <citation type="submission" date="2015-11" db="EMBL/GenBank/DDBJ databases">
        <title>Genomic analysis of 38 Legionella species identifies large and diverse effector repertoires.</title>
        <authorList>
            <person name="Burstein D."/>
            <person name="Amaro F."/>
            <person name="Zusman T."/>
            <person name="Lifshitz Z."/>
            <person name="Cohen O."/>
            <person name="Gilbert J.A."/>
            <person name="Pupko T."/>
            <person name="Shuman H.A."/>
            <person name="Segal G."/>
        </authorList>
    </citation>
    <scope>NUCLEOTIDE SEQUENCE [LARGE SCALE GENOMIC DNA]</scope>
    <source>
        <strain evidence="13 15">Bercovier 4</strain>
    </source>
</reference>
<dbReference type="InterPro" id="IPR030470">
    <property type="entry name" value="UbiA_prenylTrfase_CS"/>
</dbReference>
<evidence type="ECO:0000256" key="4">
    <source>
        <dbReference type="ARBA" id="ARBA00022475"/>
    </source>
</evidence>
<dbReference type="FunFam" id="1.10.357.140:FF:000008">
    <property type="entry name" value="4-hydroxybenzoate octaprenyltransferase"/>
    <property type="match status" value="1"/>
</dbReference>
<dbReference type="InterPro" id="IPR000537">
    <property type="entry name" value="UbiA_prenyltransferase"/>
</dbReference>
<evidence type="ECO:0000313" key="15">
    <source>
        <dbReference type="Proteomes" id="UP000054761"/>
    </source>
</evidence>
<dbReference type="GO" id="GO:0006744">
    <property type="term" value="P:ubiquinone biosynthetic process"/>
    <property type="evidence" value="ECO:0007669"/>
    <property type="project" value="UniProtKB-UniRule"/>
</dbReference>
<sequence length="280" mass="32262">MNLASYIHLMRFNKPIGIFLLWFPTAWALWATRHGIPSIKLLLLFFIGTVLMRAAGCVINDIADREIDRYVSRTATRPLTSGRISLKEALLILALLLMTALVILFMLPPICFYYAVFAVLVTFIYPFCKRYIQAPQAVLGIAFSMGIPMAVAASEMNLSGSFFILMMINFLWIVSYDTIYAMADKADDLLIGVKSTAIFFGDYDRFIIALLQISFHFLWLMWGTVNEMSLLFYVFWVFAGYLLYYQQRLIKQRHPEECFKAFMSNGYYGLIMWLALIFGF</sequence>
<feature type="transmembrane region" description="Helical" evidence="11">
    <location>
        <begin position="12"/>
        <end position="30"/>
    </location>
</feature>
<comment type="pathway">
    <text evidence="11">Cofactor biosynthesis; ubiquinone biosynthesis.</text>
</comment>
<keyword evidence="9 11" id="KW-1133">Transmembrane helix</keyword>
<dbReference type="UniPathway" id="UPA00232"/>
<feature type="transmembrane region" description="Helical" evidence="11">
    <location>
        <begin position="42"/>
        <end position="63"/>
    </location>
</feature>